<keyword evidence="3" id="KW-1185">Reference proteome</keyword>
<feature type="domain" description="Xylose isomerase-like TIM barrel" evidence="1">
    <location>
        <begin position="52"/>
        <end position="262"/>
    </location>
</feature>
<dbReference type="InterPro" id="IPR036237">
    <property type="entry name" value="Xyl_isomerase-like_sf"/>
</dbReference>
<gene>
    <name evidence="2" type="ORF">KSB_77710</name>
</gene>
<dbReference type="RefSeq" id="WP_201375494.1">
    <property type="nucleotide sequence ID" value="NZ_BNJG01000003.1"/>
</dbReference>
<comment type="caution">
    <text evidence="2">The sequence shown here is derived from an EMBL/GenBank/DDBJ whole genome shotgun (WGS) entry which is preliminary data.</text>
</comment>
<dbReference type="Pfam" id="PF01261">
    <property type="entry name" value="AP_endonuc_2"/>
    <property type="match status" value="1"/>
</dbReference>
<dbReference type="PANTHER" id="PTHR12110">
    <property type="entry name" value="HYDROXYPYRUVATE ISOMERASE"/>
    <property type="match status" value="1"/>
</dbReference>
<dbReference type="InterPro" id="IPR013022">
    <property type="entry name" value="Xyl_isomerase-like_TIM-brl"/>
</dbReference>
<organism evidence="2 3">
    <name type="scientific">Ktedonobacter robiniae</name>
    <dbReference type="NCBI Taxonomy" id="2778365"/>
    <lineage>
        <taxon>Bacteria</taxon>
        <taxon>Bacillati</taxon>
        <taxon>Chloroflexota</taxon>
        <taxon>Ktedonobacteria</taxon>
        <taxon>Ktedonobacterales</taxon>
        <taxon>Ktedonobacteraceae</taxon>
        <taxon>Ktedonobacter</taxon>
    </lineage>
</organism>
<dbReference type="Proteomes" id="UP000654345">
    <property type="component" value="Unassembled WGS sequence"/>
</dbReference>
<dbReference type="InterPro" id="IPR050312">
    <property type="entry name" value="IolE/XylAMocC-like"/>
</dbReference>
<accession>A0ABQ3V2W3</accession>
<dbReference type="PANTHER" id="PTHR12110:SF52">
    <property type="entry name" value="XYLOSE ISOMERASE"/>
    <property type="match status" value="1"/>
</dbReference>
<name>A0ABQ3V2W3_9CHLR</name>
<protein>
    <submittedName>
        <fullName evidence="2">Xylose isomerase</fullName>
    </submittedName>
</protein>
<dbReference type="GO" id="GO:0016853">
    <property type="term" value="F:isomerase activity"/>
    <property type="evidence" value="ECO:0007669"/>
    <property type="project" value="UniProtKB-KW"/>
</dbReference>
<evidence type="ECO:0000313" key="2">
    <source>
        <dbReference type="EMBL" id="GHO59296.1"/>
    </source>
</evidence>
<dbReference type="Gene3D" id="3.20.20.150">
    <property type="entry name" value="Divalent-metal-dependent TIM barrel enzymes"/>
    <property type="match status" value="1"/>
</dbReference>
<reference evidence="2 3" key="1">
    <citation type="journal article" date="2021" name="Int. J. Syst. Evol. Microbiol.">
        <title>Reticulibacter mediterranei gen. nov., sp. nov., within the new family Reticulibacteraceae fam. nov., and Ktedonospora formicarum gen. nov., sp. nov., Ktedonobacter robiniae sp. nov., Dictyobacter formicarum sp. nov. and Dictyobacter arantiisoli sp. nov., belonging to the class Ktedonobacteria.</title>
        <authorList>
            <person name="Yabe S."/>
            <person name="Zheng Y."/>
            <person name="Wang C.M."/>
            <person name="Sakai Y."/>
            <person name="Abe K."/>
            <person name="Yokota A."/>
            <person name="Donadio S."/>
            <person name="Cavaletti L."/>
            <person name="Monciardini P."/>
        </authorList>
    </citation>
    <scope>NUCLEOTIDE SEQUENCE [LARGE SCALE GENOMIC DNA]</scope>
    <source>
        <strain evidence="2 3">SOSP1-30</strain>
    </source>
</reference>
<evidence type="ECO:0000313" key="3">
    <source>
        <dbReference type="Proteomes" id="UP000654345"/>
    </source>
</evidence>
<sequence>MHDDIFTNLSDPSDLSDLSRLSLNQMTTKPWSVREAVEGCVCAGIPSIGLWRDKVAETGLQESARLVRDAGLKVSSLCRGGWFCAASARERQERLDDNRRAIEEAATLGTETLVLVCGPAADRDLPAARAYVEESISILLPYAQEHGVKLGIEPLHPMYVGDRSVIVSLGEANRLVQRLAHPGIGVIIDAYHVWWDPELEEQVAAAGGHILGFHVCDWLVPTPDMLNGRGMMGDGVIDLRRLRRLVETAGYSGPIEVEIFNQALWELPGMEVLHLMSERYKQCV</sequence>
<dbReference type="EMBL" id="BNJG01000003">
    <property type="protein sequence ID" value="GHO59296.1"/>
    <property type="molecule type" value="Genomic_DNA"/>
</dbReference>
<proteinExistence type="predicted"/>
<dbReference type="SUPFAM" id="SSF51658">
    <property type="entry name" value="Xylose isomerase-like"/>
    <property type="match status" value="1"/>
</dbReference>
<keyword evidence="2" id="KW-0413">Isomerase</keyword>
<evidence type="ECO:0000259" key="1">
    <source>
        <dbReference type="Pfam" id="PF01261"/>
    </source>
</evidence>